<protein>
    <recommendedName>
        <fullName evidence="8">Probable membrane transporter protein</fullName>
    </recommendedName>
</protein>
<feature type="transmembrane region" description="Helical" evidence="8">
    <location>
        <begin position="231"/>
        <end position="250"/>
    </location>
</feature>
<keyword evidence="6 8" id="KW-1133">Transmembrane helix</keyword>
<reference evidence="10" key="1">
    <citation type="submission" date="2020-07" db="EMBL/GenBank/DDBJ databases">
        <title>Complete genome sequencing of Coprobacter sp. strain 2CBH44.</title>
        <authorList>
            <person name="Sakamoto M."/>
            <person name="Murakami T."/>
            <person name="Mori H."/>
        </authorList>
    </citation>
    <scope>NUCLEOTIDE SEQUENCE [LARGE SCALE GENOMIC DNA]</scope>
    <source>
        <strain evidence="10">2CBH44</strain>
    </source>
</reference>
<comment type="similarity">
    <text evidence="2 8">Belongs to the 4-toluene sulfonate uptake permease (TSUP) (TC 2.A.102) family.</text>
</comment>
<evidence type="ECO:0000256" key="6">
    <source>
        <dbReference type="ARBA" id="ARBA00022989"/>
    </source>
</evidence>
<evidence type="ECO:0000256" key="7">
    <source>
        <dbReference type="ARBA" id="ARBA00023136"/>
    </source>
</evidence>
<keyword evidence="7 8" id="KW-0472">Membrane</keyword>
<sequence>MDLVSILLLLVGGILCGVINVVGGGGSLFALPILLALGLPAQVANGTNRVAILFQDISSLVFFKKKRQLDIQEGWRLAIPTILGAVLGTWVASVYLTEMIMNISILVLIVFMITVLFFQPDKWTKKKNESLNYKLNFIDILVFFIIGFYGGFIQAGFTYLILAVLVLKVGNSMVKSDALKLFLNFLILPIALLIFAWHQQIDWLYGLVMGTGSALGGYWGVRFVTSWSPKLIRSILLILLILSALYIIFIRM</sequence>
<dbReference type="Pfam" id="PF01925">
    <property type="entry name" value="TauE"/>
    <property type="match status" value="1"/>
</dbReference>
<dbReference type="EMBL" id="AP023322">
    <property type="protein sequence ID" value="BCI62925.1"/>
    <property type="molecule type" value="Genomic_DNA"/>
</dbReference>
<evidence type="ECO:0000256" key="3">
    <source>
        <dbReference type="ARBA" id="ARBA00022448"/>
    </source>
</evidence>
<evidence type="ECO:0000256" key="5">
    <source>
        <dbReference type="ARBA" id="ARBA00022692"/>
    </source>
</evidence>
<feature type="transmembrane region" description="Helical" evidence="8">
    <location>
        <begin position="178"/>
        <end position="197"/>
    </location>
</feature>
<dbReference type="Proteomes" id="UP000594042">
    <property type="component" value="Chromosome"/>
</dbReference>
<gene>
    <name evidence="9" type="ORF">Cop2CBH44_12780</name>
</gene>
<comment type="subcellular location">
    <subcellularLocation>
        <location evidence="1 8">Cell membrane</location>
        <topology evidence="1 8">Multi-pass membrane protein</topology>
    </subcellularLocation>
</comment>
<name>A0A7G1HT37_9BACT</name>
<dbReference type="GO" id="GO:0005886">
    <property type="term" value="C:plasma membrane"/>
    <property type="evidence" value="ECO:0007669"/>
    <property type="project" value="UniProtKB-SubCell"/>
</dbReference>
<proteinExistence type="inferred from homology"/>
<dbReference type="RefSeq" id="WP_200755741.1">
    <property type="nucleotide sequence ID" value="NZ_AP023322.1"/>
</dbReference>
<dbReference type="AlphaFoldDB" id="A0A7G1HT37"/>
<evidence type="ECO:0000313" key="10">
    <source>
        <dbReference type="Proteomes" id="UP000594042"/>
    </source>
</evidence>
<feature type="transmembrane region" description="Helical" evidence="8">
    <location>
        <begin position="6"/>
        <end position="39"/>
    </location>
</feature>
<evidence type="ECO:0000256" key="8">
    <source>
        <dbReference type="RuleBase" id="RU363041"/>
    </source>
</evidence>
<dbReference type="PANTHER" id="PTHR30269:SF0">
    <property type="entry name" value="MEMBRANE TRANSPORTER PROTEIN YFCA-RELATED"/>
    <property type="match status" value="1"/>
</dbReference>
<feature type="transmembrane region" description="Helical" evidence="8">
    <location>
        <begin position="99"/>
        <end position="119"/>
    </location>
</feature>
<evidence type="ECO:0000313" key="9">
    <source>
        <dbReference type="EMBL" id="BCI62925.1"/>
    </source>
</evidence>
<keyword evidence="4 8" id="KW-1003">Cell membrane</keyword>
<dbReference type="PANTHER" id="PTHR30269">
    <property type="entry name" value="TRANSMEMBRANE PROTEIN YFCA"/>
    <property type="match status" value="1"/>
</dbReference>
<accession>A0A7G1HT37</accession>
<evidence type="ECO:0000256" key="2">
    <source>
        <dbReference type="ARBA" id="ARBA00009142"/>
    </source>
</evidence>
<dbReference type="KEGG" id="copr:Cop2CBH44_12780"/>
<dbReference type="InterPro" id="IPR052017">
    <property type="entry name" value="TSUP"/>
</dbReference>
<organism evidence="9 10">
    <name type="scientific">Coprobacter secundus subsp. similis</name>
    <dbReference type="NCBI Taxonomy" id="2751153"/>
    <lineage>
        <taxon>Bacteria</taxon>
        <taxon>Pseudomonadati</taxon>
        <taxon>Bacteroidota</taxon>
        <taxon>Bacteroidia</taxon>
        <taxon>Bacteroidales</taxon>
        <taxon>Barnesiellaceae</taxon>
        <taxon>Coprobacter</taxon>
    </lineage>
</organism>
<keyword evidence="5 8" id="KW-0812">Transmembrane</keyword>
<evidence type="ECO:0000256" key="4">
    <source>
        <dbReference type="ARBA" id="ARBA00022475"/>
    </source>
</evidence>
<evidence type="ECO:0000256" key="1">
    <source>
        <dbReference type="ARBA" id="ARBA00004651"/>
    </source>
</evidence>
<dbReference type="InterPro" id="IPR002781">
    <property type="entry name" value="TM_pro_TauE-like"/>
</dbReference>
<feature type="transmembrane region" description="Helical" evidence="8">
    <location>
        <begin position="140"/>
        <end position="166"/>
    </location>
</feature>
<keyword evidence="10" id="KW-1185">Reference proteome</keyword>
<feature type="transmembrane region" description="Helical" evidence="8">
    <location>
        <begin position="204"/>
        <end position="225"/>
    </location>
</feature>
<feature type="transmembrane region" description="Helical" evidence="8">
    <location>
        <begin position="74"/>
        <end position="93"/>
    </location>
</feature>
<keyword evidence="3" id="KW-0813">Transport</keyword>